<comment type="caution">
    <text evidence="1">The sequence shown here is derived from an EMBL/GenBank/DDBJ whole genome shotgun (WGS) entry which is preliminary data.</text>
</comment>
<keyword evidence="2" id="KW-1185">Reference proteome</keyword>
<dbReference type="Proteomes" id="UP000819052">
    <property type="component" value="Unassembled WGS sequence"/>
</dbReference>
<gene>
    <name evidence="1" type="ORF">F1609_21795</name>
</gene>
<reference evidence="1 2" key="1">
    <citation type="submission" date="2019-09" db="EMBL/GenBank/DDBJ databases">
        <title>Taxonomy of Antarctic Massilia spp.: description of Massilia rubra sp. nov., Massilia aquatica sp. nov., Massilia mucilaginosa sp. nov., Massilia frigida sp. nov. isolated from streams, lakes and regoliths.</title>
        <authorList>
            <person name="Holochova P."/>
            <person name="Sedlacek I."/>
            <person name="Kralova S."/>
            <person name="Maslanova I."/>
            <person name="Busse H.-J."/>
            <person name="Stankova E."/>
            <person name="Vrbovska V."/>
            <person name="Kovarovic V."/>
            <person name="Bartak M."/>
            <person name="Svec P."/>
            <person name="Pantucek R."/>
        </authorList>
    </citation>
    <scope>NUCLEOTIDE SEQUENCE [LARGE SCALE GENOMIC DNA]</scope>
    <source>
        <strain evidence="1 2">CCM 8693</strain>
    </source>
</reference>
<accession>A0ABX0MKR8</accession>
<organism evidence="1 2">
    <name type="scientific">Massilia aquatica</name>
    <dbReference type="NCBI Taxonomy" id="2609000"/>
    <lineage>
        <taxon>Bacteria</taxon>
        <taxon>Pseudomonadati</taxon>
        <taxon>Pseudomonadota</taxon>
        <taxon>Betaproteobacteria</taxon>
        <taxon>Burkholderiales</taxon>
        <taxon>Oxalobacteraceae</taxon>
        <taxon>Telluria group</taxon>
        <taxon>Massilia</taxon>
    </lineage>
</organism>
<evidence type="ECO:0000313" key="2">
    <source>
        <dbReference type="Proteomes" id="UP000819052"/>
    </source>
</evidence>
<dbReference type="EMBL" id="VVIW01000014">
    <property type="protein sequence ID" value="NHZ42786.1"/>
    <property type="molecule type" value="Genomic_DNA"/>
</dbReference>
<name>A0ABX0MKR8_9BURK</name>
<proteinExistence type="predicted"/>
<protein>
    <submittedName>
        <fullName evidence="1">Uncharacterized protein</fullName>
    </submittedName>
</protein>
<sequence length="202" mass="22845">MQADVLQPIHSPLHVLFMKKEHAHFYYSQEAIMWIGSIGLVAATKNVANAGTDNLIQATVLRNGTPIRVLNLDYAELDDHEIGDDRSYVYSGPAKLPRRNDLTPVLPPGIGTIPMPYPGYGFEFSQGLSGHLQIQLRINGDDMWIKDSIDLYVKLIRLRANWYDGLNWIEDQEWTYIASWNQDVPMSTDADEGVTTWTLNLA</sequence>
<evidence type="ECO:0000313" key="1">
    <source>
        <dbReference type="EMBL" id="NHZ42786.1"/>
    </source>
</evidence>